<feature type="transmembrane region" description="Helical" evidence="8">
    <location>
        <begin position="549"/>
        <end position="571"/>
    </location>
</feature>
<proteinExistence type="inferred from homology"/>
<dbReference type="PANTHER" id="PTHR30003:SF0">
    <property type="entry name" value="GLYCOLATE PERMEASE GLCA-RELATED"/>
    <property type="match status" value="1"/>
</dbReference>
<evidence type="ECO:0000313" key="10">
    <source>
        <dbReference type="Proteomes" id="UP000481339"/>
    </source>
</evidence>
<evidence type="ECO:0000256" key="6">
    <source>
        <dbReference type="ARBA" id="ARBA00022989"/>
    </source>
</evidence>
<comment type="similarity">
    <text evidence="2 8">Belongs to the lactate permease family.</text>
</comment>
<evidence type="ECO:0000256" key="3">
    <source>
        <dbReference type="ARBA" id="ARBA00022448"/>
    </source>
</evidence>
<name>A0A7C8BN54_9MICO</name>
<feature type="transmembrane region" description="Helical" evidence="8">
    <location>
        <begin position="91"/>
        <end position="116"/>
    </location>
</feature>
<dbReference type="EMBL" id="WBKA01000005">
    <property type="protein sequence ID" value="KAB1631766.1"/>
    <property type="molecule type" value="Genomic_DNA"/>
</dbReference>
<keyword evidence="5 8" id="KW-0812">Transmembrane</keyword>
<evidence type="ECO:0000256" key="1">
    <source>
        <dbReference type="ARBA" id="ARBA00004651"/>
    </source>
</evidence>
<keyword evidence="6 8" id="KW-1133">Transmembrane helix</keyword>
<gene>
    <name evidence="9" type="ORF">F8O02_07115</name>
</gene>
<dbReference type="OrthoDB" id="9761056at2"/>
<dbReference type="GO" id="GO:0015129">
    <property type="term" value="F:lactate transmembrane transporter activity"/>
    <property type="evidence" value="ECO:0007669"/>
    <property type="project" value="UniProtKB-UniRule"/>
</dbReference>
<feature type="transmembrane region" description="Helical" evidence="8">
    <location>
        <begin position="316"/>
        <end position="336"/>
    </location>
</feature>
<dbReference type="PANTHER" id="PTHR30003">
    <property type="entry name" value="L-LACTATE PERMEASE"/>
    <property type="match status" value="1"/>
</dbReference>
<feature type="transmembrane region" description="Helical" evidence="8">
    <location>
        <begin position="26"/>
        <end position="50"/>
    </location>
</feature>
<dbReference type="InterPro" id="IPR003804">
    <property type="entry name" value="Lactate_perm"/>
</dbReference>
<keyword evidence="4 8" id="KW-1003">Cell membrane</keyword>
<protein>
    <recommendedName>
        <fullName evidence="8">L-lactate permease</fullName>
    </recommendedName>
</protein>
<feature type="transmembrane region" description="Helical" evidence="8">
    <location>
        <begin position="379"/>
        <end position="401"/>
    </location>
</feature>
<evidence type="ECO:0000256" key="5">
    <source>
        <dbReference type="ARBA" id="ARBA00022692"/>
    </source>
</evidence>
<comment type="caution">
    <text evidence="9">The sequence shown here is derived from an EMBL/GenBank/DDBJ whole genome shotgun (WGS) entry which is preliminary data.</text>
</comment>
<accession>A0A7C8BN54</accession>
<evidence type="ECO:0000256" key="4">
    <source>
        <dbReference type="ARBA" id="ARBA00022475"/>
    </source>
</evidence>
<comment type="subcellular location">
    <subcellularLocation>
        <location evidence="1 8">Cell membrane</location>
        <topology evidence="1 8">Multi-pass membrane protein</topology>
    </subcellularLocation>
</comment>
<sequence length="573" mass="59843">MTAAGGTPAASALAHAAGFAPNLDSGLVAGSLPLTALISLIPLAVFFVLLGGFRVSALWSGLGALLAAVLVAILGMGMPMGLTIASATEGAVYGVFPIMWIVIAAIWFYEVTVVAGRSDDLRRVFSSVGRGDMRLQAVLIAFCFGGLLEALAGFGAPVAITGVMLVALGLPPLRAALAVLVANTAPVAFGAMAVPITTAANLTAGDGSKRDQAEAIAQVIGVQTPLLAWLVPVILLFILDGWRGVRQLWVPAVSTGIVFSLLQWWCAHHFVYELTDVVAALGGFVFATVLLKFWRPRTPDDQRSHVEPEPLTGVRVWMAVLPYVIVITLFGITKLWQLGVDVPKALAATDVRIPWPLLSTDLLTADGSVSSSGVYTLQWLSSPGTTLLIAGLAVAVVYSIWTADGRFRITPGQAIAELGRTIVKSRLSIATVATVLAIAYVMNLSGQTVWIGRWLAATGAAFAFLSPILGWLGTAVTGSDTSANALFARLQQAAGQQIGINEHLLIAANTSGGVVGKMISPQNLTIAATAVDLKGQESTILRASIKWSLGLLVALCVIVFLQSTPVLGWMLPG</sequence>
<feature type="transmembrane region" description="Helical" evidence="8">
    <location>
        <begin position="422"/>
        <end position="442"/>
    </location>
</feature>
<comment type="function">
    <text evidence="8">Uptake of L-lactate across the membrane. Can also transport D-lactate and glycolate.</text>
</comment>
<dbReference type="GO" id="GO:0015295">
    <property type="term" value="F:solute:proton symporter activity"/>
    <property type="evidence" value="ECO:0007669"/>
    <property type="project" value="TreeGrafter"/>
</dbReference>
<feature type="transmembrane region" description="Helical" evidence="8">
    <location>
        <begin position="215"/>
        <end position="239"/>
    </location>
</feature>
<reference evidence="9 10" key="1">
    <citation type="submission" date="2019-09" db="EMBL/GenBank/DDBJ databases">
        <title>Phylogeny of genus Pseudoclavibacter and closely related genus.</title>
        <authorList>
            <person name="Li Y."/>
        </authorList>
    </citation>
    <scope>NUCLEOTIDE SEQUENCE [LARGE SCALE GENOMIC DNA]</scope>
    <source>
        <strain evidence="9 10">JCM 16921</strain>
    </source>
</reference>
<keyword evidence="10" id="KW-1185">Reference proteome</keyword>
<evidence type="ECO:0000313" key="9">
    <source>
        <dbReference type="EMBL" id="KAB1631766.1"/>
    </source>
</evidence>
<keyword evidence="3 8" id="KW-0813">Transport</keyword>
<feature type="transmembrane region" description="Helical" evidence="8">
    <location>
        <begin position="137"/>
        <end position="170"/>
    </location>
</feature>
<dbReference type="AlphaFoldDB" id="A0A7C8BN54"/>
<keyword evidence="7 8" id="KW-0472">Membrane</keyword>
<feature type="transmembrane region" description="Helical" evidence="8">
    <location>
        <begin position="277"/>
        <end position="295"/>
    </location>
</feature>
<evidence type="ECO:0000256" key="7">
    <source>
        <dbReference type="ARBA" id="ARBA00023136"/>
    </source>
</evidence>
<organism evidence="9 10">
    <name type="scientific">Pseudoclavibacter caeni</name>
    <dbReference type="NCBI Taxonomy" id="908846"/>
    <lineage>
        <taxon>Bacteria</taxon>
        <taxon>Bacillati</taxon>
        <taxon>Actinomycetota</taxon>
        <taxon>Actinomycetes</taxon>
        <taxon>Micrococcales</taxon>
        <taxon>Microbacteriaceae</taxon>
        <taxon>Pseudoclavibacter</taxon>
    </lineage>
</organism>
<feature type="transmembrane region" description="Helical" evidence="8">
    <location>
        <begin position="62"/>
        <end position="85"/>
    </location>
</feature>
<dbReference type="Proteomes" id="UP000481339">
    <property type="component" value="Unassembled WGS sequence"/>
</dbReference>
<dbReference type="NCBIfam" id="TIGR00795">
    <property type="entry name" value="lctP"/>
    <property type="match status" value="1"/>
</dbReference>
<evidence type="ECO:0000256" key="8">
    <source>
        <dbReference type="RuleBase" id="RU365092"/>
    </source>
</evidence>
<feature type="transmembrane region" description="Helical" evidence="8">
    <location>
        <begin position="454"/>
        <end position="472"/>
    </location>
</feature>
<dbReference type="Pfam" id="PF02652">
    <property type="entry name" value="Lactate_perm"/>
    <property type="match status" value="1"/>
</dbReference>
<evidence type="ECO:0000256" key="2">
    <source>
        <dbReference type="ARBA" id="ARBA00010100"/>
    </source>
</evidence>
<dbReference type="RefSeq" id="WP_158036620.1">
    <property type="nucleotide sequence ID" value="NZ_BAAAZV010000011.1"/>
</dbReference>
<dbReference type="GO" id="GO:0005886">
    <property type="term" value="C:plasma membrane"/>
    <property type="evidence" value="ECO:0007669"/>
    <property type="project" value="UniProtKB-SubCell"/>
</dbReference>